<protein>
    <submittedName>
        <fullName evidence="1">Paramyosin isoform X2</fullName>
    </submittedName>
</protein>
<reference evidence="1" key="1">
    <citation type="submission" date="2018-02" db="EMBL/GenBank/DDBJ databases">
        <title>Rhizophora mucronata_Transcriptome.</title>
        <authorList>
            <person name="Meera S.P."/>
            <person name="Sreeshan A."/>
            <person name="Augustine A."/>
        </authorList>
    </citation>
    <scope>NUCLEOTIDE SEQUENCE</scope>
    <source>
        <tissue evidence="1">Leaf</tissue>
    </source>
</reference>
<dbReference type="EMBL" id="GGEC01012090">
    <property type="protein sequence ID" value="MBW92573.1"/>
    <property type="molecule type" value="Transcribed_RNA"/>
</dbReference>
<dbReference type="AlphaFoldDB" id="A0A2P2JGI1"/>
<accession>A0A2P2JGI1</accession>
<name>A0A2P2JGI1_RHIMU</name>
<organism evidence="1">
    <name type="scientific">Rhizophora mucronata</name>
    <name type="common">Asiatic mangrove</name>
    <dbReference type="NCBI Taxonomy" id="61149"/>
    <lineage>
        <taxon>Eukaryota</taxon>
        <taxon>Viridiplantae</taxon>
        <taxon>Streptophyta</taxon>
        <taxon>Embryophyta</taxon>
        <taxon>Tracheophyta</taxon>
        <taxon>Spermatophyta</taxon>
        <taxon>Magnoliopsida</taxon>
        <taxon>eudicotyledons</taxon>
        <taxon>Gunneridae</taxon>
        <taxon>Pentapetalae</taxon>
        <taxon>rosids</taxon>
        <taxon>fabids</taxon>
        <taxon>Malpighiales</taxon>
        <taxon>Rhizophoraceae</taxon>
        <taxon>Rhizophora</taxon>
    </lineage>
</organism>
<proteinExistence type="predicted"/>
<evidence type="ECO:0000313" key="1">
    <source>
        <dbReference type="EMBL" id="MBW92573.1"/>
    </source>
</evidence>
<sequence>MRLFSYHMLMNLDFFPKHFQHSKRKISSHPMQQLLLVMAQVLHFRQLTIQAVLLLLAVLQLHPIMAVILLMRHLNLEHQD</sequence>